<evidence type="ECO:0000256" key="2">
    <source>
        <dbReference type="ARBA" id="ARBA00022475"/>
    </source>
</evidence>
<dbReference type="PANTHER" id="PTHR35529:SF1">
    <property type="entry name" value="MANGANESE EFFLUX PUMP MNTP-RELATED"/>
    <property type="match status" value="1"/>
</dbReference>
<keyword evidence="4 8" id="KW-1133">Transmembrane helix</keyword>
<accession>A0ABS7X3X5</accession>
<feature type="transmembrane region" description="Helical" evidence="8">
    <location>
        <begin position="68"/>
        <end position="85"/>
    </location>
</feature>
<organism evidence="10 11">
    <name type="scientific">Modicisalibacter tunisiensis</name>
    <dbReference type="NCBI Taxonomy" id="390637"/>
    <lineage>
        <taxon>Bacteria</taxon>
        <taxon>Pseudomonadati</taxon>
        <taxon>Pseudomonadota</taxon>
        <taxon>Gammaproteobacteria</taxon>
        <taxon>Oceanospirillales</taxon>
        <taxon>Halomonadaceae</taxon>
        <taxon>Modicisalibacter</taxon>
    </lineage>
</organism>
<keyword evidence="11" id="KW-1185">Reference proteome</keyword>
<evidence type="ECO:0000256" key="1">
    <source>
        <dbReference type="ARBA" id="ARBA00022448"/>
    </source>
</evidence>
<dbReference type="InterPro" id="IPR022929">
    <property type="entry name" value="Put_MntP"/>
</dbReference>
<evidence type="ECO:0000256" key="3">
    <source>
        <dbReference type="ARBA" id="ARBA00022692"/>
    </source>
</evidence>
<keyword evidence="3 8" id="KW-0812">Transmembrane</keyword>
<keyword evidence="9" id="KW-0732">Signal</keyword>
<dbReference type="Proteomes" id="UP001319883">
    <property type="component" value="Unassembled WGS sequence"/>
</dbReference>
<dbReference type="InterPro" id="IPR003810">
    <property type="entry name" value="Mntp/YtaF"/>
</dbReference>
<keyword evidence="6 8" id="KW-0472">Membrane</keyword>
<dbReference type="EMBL" id="JAGXFD010000002">
    <property type="protein sequence ID" value="MBZ9569174.1"/>
    <property type="molecule type" value="Genomic_DNA"/>
</dbReference>
<evidence type="ECO:0000256" key="8">
    <source>
        <dbReference type="HAMAP-Rule" id="MF_01521"/>
    </source>
</evidence>
<evidence type="ECO:0000256" key="9">
    <source>
        <dbReference type="SAM" id="SignalP"/>
    </source>
</evidence>
<dbReference type="PANTHER" id="PTHR35529">
    <property type="entry name" value="MANGANESE EFFLUX PUMP MNTP-RELATED"/>
    <property type="match status" value="1"/>
</dbReference>
<comment type="function">
    <text evidence="8">Probably functions as a manganese efflux pump.</text>
</comment>
<keyword evidence="1 8" id="KW-0813">Transport</keyword>
<comment type="caution">
    <text evidence="10">The sequence shown here is derived from an EMBL/GenBank/DDBJ whole genome shotgun (WGS) entry which is preliminary data.</text>
</comment>
<evidence type="ECO:0000256" key="4">
    <source>
        <dbReference type="ARBA" id="ARBA00022989"/>
    </source>
</evidence>
<comment type="caution">
    <text evidence="8">Lacks conserved residue(s) required for the propagation of feature annotation.</text>
</comment>
<name>A0ABS7X3X5_9GAMM</name>
<protein>
    <recommendedName>
        <fullName evidence="8">Putative manganese efflux pump MntP</fullName>
    </recommendedName>
</protein>
<feature type="transmembrane region" description="Helical" evidence="8">
    <location>
        <begin position="105"/>
        <end position="127"/>
    </location>
</feature>
<dbReference type="NCBIfam" id="NF008546">
    <property type="entry name" value="PRK11469.1"/>
    <property type="match status" value="1"/>
</dbReference>
<evidence type="ECO:0000313" key="10">
    <source>
        <dbReference type="EMBL" id="MBZ9569174.1"/>
    </source>
</evidence>
<evidence type="ECO:0000256" key="6">
    <source>
        <dbReference type="ARBA" id="ARBA00023136"/>
    </source>
</evidence>
<keyword evidence="5 8" id="KW-0406">Ion transport</keyword>
<reference evidence="10 11" key="1">
    <citation type="submission" date="2021-05" db="EMBL/GenBank/DDBJ databases">
        <title>Petroleum and Energy Research Collection (APPE): ex situ preservation of microbial diversity associated with the oil industry and exploitation of its biotechnological potential.</title>
        <authorList>
            <person name="Paixao C.T.M."/>
            <person name="Gomes M.B."/>
            <person name="Oliveira V.M."/>
        </authorList>
    </citation>
    <scope>NUCLEOTIDE SEQUENCE [LARGE SCALE GENOMIC DNA]</scope>
    <source>
        <strain evidence="10 11">LIT2</strain>
    </source>
</reference>
<keyword evidence="7 8" id="KW-0464">Manganese</keyword>
<evidence type="ECO:0000313" key="11">
    <source>
        <dbReference type="Proteomes" id="UP001319883"/>
    </source>
</evidence>
<evidence type="ECO:0000256" key="5">
    <source>
        <dbReference type="ARBA" id="ARBA00023065"/>
    </source>
</evidence>
<feature type="chain" id="PRO_5046387363" description="Putative manganese efflux pump MntP" evidence="9">
    <location>
        <begin position="20"/>
        <end position="190"/>
    </location>
</feature>
<feature type="transmembrane region" description="Helical" evidence="8">
    <location>
        <begin position="133"/>
        <end position="154"/>
    </location>
</feature>
<dbReference type="Pfam" id="PF02659">
    <property type="entry name" value="Mntp"/>
    <property type="match status" value="1"/>
</dbReference>
<gene>
    <name evidence="8 10" type="primary">mntP</name>
    <name evidence="10" type="ORF">KGQ91_16020</name>
</gene>
<comment type="similarity">
    <text evidence="8">Belongs to the MntP (TC 9.B.29) family.</text>
</comment>
<dbReference type="HAMAP" id="MF_01521">
    <property type="entry name" value="MntP_pump"/>
    <property type="match status" value="1"/>
</dbReference>
<comment type="subcellular location">
    <subcellularLocation>
        <location evidence="8">Cell membrane</location>
        <topology evidence="8">Multi-pass membrane protein</topology>
    </subcellularLocation>
</comment>
<sequence>MTLASTLLLAFAMSTDAFAAAIGKGAALQRPHFREALRTGLIFGSIEATTPVIGWAMGMAASRYVAEWDHWIAFTLLLLLGGHMIKEGFSQSEDEENERPTRHSFLRLALTGFATSIDAMAVGVGLAFVDVNIVSTAAFIGLATLTMVTLGVMLGRVLGQVVGQRAEIVGGVILIGIGSLLLMEHLGVLA</sequence>
<feature type="signal peptide" evidence="9">
    <location>
        <begin position="1"/>
        <end position="19"/>
    </location>
</feature>
<keyword evidence="2 8" id="KW-1003">Cell membrane</keyword>
<proteinExistence type="inferred from homology"/>
<evidence type="ECO:0000256" key="7">
    <source>
        <dbReference type="ARBA" id="ARBA00023211"/>
    </source>
</evidence>
<dbReference type="RefSeq" id="WP_163648341.1">
    <property type="nucleotide sequence ID" value="NZ_JAGXFD010000002.1"/>
</dbReference>
<feature type="transmembrane region" description="Helical" evidence="8">
    <location>
        <begin position="166"/>
        <end position="183"/>
    </location>
</feature>